<evidence type="ECO:0000313" key="2">
    <source>
        <dbReference type="Proteomes" id="UP000053105"/>
    </source>
</evidence>
<keyword evidence="2" id="KW-1185">Reference proteome</keyword>
<name>A0A0N0BGF5_9HYME</name>
<dbReference type="EMBL" id="KQ435789">
    <property type="protein sequence ID" value="KOX74472.1"/>
    <property type="molecule type" value="Genomic_DNA"/>
</dbReference>
<reference evidence="1 2" key="1">
    <citation type="submission" date="2015-07" db="EMBL/GenBank/DDBJ databases">
        <title>The genome of Melipona quadrifasciata.</title>
        <authorList>
            <person name="Pan H."/>
            <person name="Kapheim K."/>
        </authorList>
    </citation>
    <scope>NUCLEOTIDE SEQUENCE [LARGE SCALE GENOMIC DNA]</scope>
    <source>
        <strain evidence="1">0111107301</strain>
        <tissue evidence="1">Whole body</tissue>
    </source>
</reference>
<accession>A0A0N0BGF5</accession>
<evidence type="ECO:0000313" key="1">
    <source>
        <dbReference type="EMBL" id="KOX74472.1"/>
    </source>
</evidence>
<organism evidence="1 2">
    <name type="scientific">Melipona quadrifasciata</name>
    <dbReference type="NCBI Taxonomy" id="166423"/>
    <lineage>
        <taxon>Eukaryota</taxon>
        <taxon>Metazoa</taxon>
        <taxon>Ecdysozoa</taxon>
        <taxon>Arthropoda</taxon>
        <taxon>Hexapoda</taxon>
        <taxon>Insecta</taxon>
        <taxon>Pterygota</taxon>
        <taxon>Neoptera</taxon>
        <taxon>Endopterygota</taxon>
        <taxon>Hymenoptera</taxon>
        <taxon>Apocrita</taxon>
        <taxon>Aculeata</taxon>
        <taxon>Apoidea</taxon>
        <taxon>Anthophila</taxon>
        <taxon>Apidae</taxon>
        <taxon>Melipona</taxon>
    </lineage>
</organism>
<dbReference type="Proteomes" id="UP000053105">
    <property type="component" value="Unassembled WGS sequence"/>
</dbReference>
<dbReference type="AlphaFoldDB" id="A0A0N0BGF5"/>
<protein>
    <submittedName>
        <fullName evidence="1">Uncharacterized protein</fullName>
    </submittedName>
</protein>
<proteinExistence type="predicted"/>
<gene>
    <name evidence="1" type="ORF">WN51_00455</name>
</gene>
<sequence length="55" mass="6171">MESSSSRLLRKTDVDFGTTRPFYTTVGNCENNAVITMVVSLFYAFIDRAGSIKFI</sequence>